<dbReference type="OrthoDB" id="274570at2"/>
<dbReference type="NCBIfam" id="NF047593">
    <property type="entry name" value="IS66_ISAeme5_TnpA"/>
    <property type="match status" value="1"/>
</dbReference>
<evidence type="ECO:0000313" key="2">
    <source>
        <dbReference type="EMBL" id="QDT04244.1"/>
    </source>
</evidence>
<proteinExistence type="predicted"/>
<organism evidence="2 4">
    <name type="scientific">Rubripirellula lacrimiformis</name>
    <dbReference type="NCBI Taxonomy" id="1930273"/>
    <lineage>
        <taxon>Bacteria</taxon>
        <taxon>Pseudomonadati</taxon>
        <taxon>Planctomycetota</taxon>
        <taxon>Planctomycetia</taxon>
        <taxon>Pirellulales</taxon>
        <taxon>Pirellulaceae</taxon>
        <taxon>Rubripirellula</taxon>
    </lineage>
</organism>
<name>A0A517NAT2_9BACT</name>
<dbReference type="EMBL" id="CP036525">
    <property type="protein sequence ID" value="QDT04244.1"/>
    <property type="molecule type" value="Genomic_DNA"/>
</dbReference>
<dbReference type="EMBL" id="CP036525">
    <property type="protein sequence ID" value="QDT04385.1"/>
    <property type="molecule type" value="Genomic_DNA"/>
</dbReference>
<gene>
    <name evidence="2" type="ORF">K227x_26340</name>
    <name evidence="3" type="ORF">K227x_27760</name>
</gene>
<accession>A0A517NAT2</accession>
<evidence type="ECO:0008006" key="5">
    <source>
        <dbReference type="Google" id="ProtNLM"/>
    </source>
</evidence>
<feature type="region of interest" description="Disordered" evidence="1">
    <location>
        <begin position="51"/>
        <end position="77"/>
    </location>
</feature>
<evidence type="ECO:0000313" key="4">
    <source>
        <dbReference type="Proteomes" id="UP000318538"/>
    </source>
</evidence>
<evidence type="ECO:0000313" key="3">
    <source>
        <dbReference type="EMBL" id="QDT04385.1"/>
    </source>
</evidence>
<reference evidence="2 4" key="1">
    <citation type="submission" date="2019-02" db="EMBL/GenBank/DDBJ databases">
        <title>Deep-cultivation of Planctomycetes and their phenomic and genomic characterization uncovers novel biology.</title>
        <authorList>
            <person name="Wiegand S."/>
            <person name="Jogler M."/>
            <person name="Boedeker C."/>
            <person name="Pinto D."/>
            <person name="Vollmers J."/>
            <person name="Rivas-Marin E."/>
            <person name="Kohn T."/>
            <person name="Peeters S.H."/>
            <person name="Heuer A."/>
            <person name="Rast P."/>
            <person name="Oberbeckmann S."/>
            <person name="Bunk B."/>
            <person name="Jeske O."/>
            <person name="Meyerdierks A."/>
            <person name="Storesund J.E."/>
            <person name="Kallscheuer N."/>
            <person name="Luecker S."/>
            <person name="Lage O.M."/>
            <person name="Pohl T."/>
            <person name="Merkel B.J."/>
            <person name="Hornburger P."/>
            <person name="Mueller R.-W."/>
            <person name="Bruemmer F."/>
            <person name="Labrenz M."/>
            <person name="Spormann A.M."/>
            <person name="Op den Camp H."/>
            <person name="Overmann J."/>
            <person name="Amann R."/>
            <person name="Jetten M.S.M."/>
            <person name="Mascher T."/>
            <person name="Medema M.H."/>
            <person name="Devos D.P."/>
            <person name="Kaster A.-K."/>
            <person name="Ovreas L."/>
            <person name="Rohde M."/>
            <person name="Galperin M.Y."/>
            <person name="Jogler C."/>
        </authorList>
    </citation>
    <scope>NUCLEOTIDE SEQUENCE [LARGE SCALE GENOMIC DNA]</scope>
    <source>
        <strain evidence="2 4">K22_7</strain>
    </source>
</reference>
<dbReference type="AlphaFoldDB" id="A0A517NAT2"/>
<dbReference type="KEGG" id="rlc:K227x_26340"/>
<protein>
    <recommendedName>
        <fullName evidence="5">Transposase</fullName>
    </recommendedName>
</protein>
<dbReference type="Proteomes" id="UP000318538">
    <property type="component" value="Chromosome"/>
</dbReference>
<dbReference type="RefSeq" id="WP_145169785.1">
    <property type="nucleotide sequence ID" value="NZ_CP036525.1"/>
</dbReference>
<keyword evidence="4" id="KW-1185">Reference proteome</keyword>
<evidence type="ECO:0000256" key="1">
    <source>
        <dbReference type="SAM" id="MobiDB-lite"/>
    </source>
</evidence>
<sequence length="107" mass="11987">MTDRSHAATRRSWIDRIDRFQQSSQTVAQFCAAEGFSPASFYRWRRMLQADTPSSSPSLPRFIPVSLPPNRQAELSPPTETVTMMSVELPGGVRIRFEATGPTSVRS</sequence>
<dbReference type="KEGG" id="rlc:K227x_27760"/>